<accession>A0A7Z2G2E2</accession>
<gene>
    <name evidence="1" type="ORF">FAZ97_02370</name>
</gene>
<sequence>MNFFIVRRKQDLTGLKSATHARNPGAKLLKHHLIRRIEAQSFIARFSSIPCARIDRKASNDFVVTKAKIPACNGYPALLPNSM</sequence>
<dbReference type="RefSeq" id="WP_158757008.1">
    <property type="nucleotide sequence ID" value="NZ_CP046909.1"/>
</dbReference>
<reference evidence="1 2" key="1">
    <citation type="submission" date="2019-12" db="EMBL/GenBank/DDBJ databases">
        <title>Paraburkholderia acidiphila 7Q-K02 sp. nov and Paraburkholderia acidisoli DHF22 sp. nov., two strains isolated from forest soil.</title>
        <authorList>
            <person name="Gao Z."/>
            <person name="Qiu L."/>
        </authorList>
    </citation>
    <scope>NUCLEOTIDE SEQUENCE [LARGE SCALE GENOMIC DNA]</scope>
    <source>
        <strain evidence="1 2">7Q-K02</strain>
    </source>
</reference>
<evidence type="ECO:0000313" key="2">
    <source>
        <dbReference type="Proteomes" id="UP000434209"/>
    </source>
</evidence>
<dbReference type="EMBL" id="CP046909">
    <property type="protein sequence ID" value="QGZ53846.1"/>
    <property type="molecule type" value="Genomic_DNA"/>
</dbReference>
<proteinExistence type="predicted"/>
<protein>
    <submittedName>
        <fullName evidence="1">Uncharacterized protein</fullName>
    </submittedName>
</protein>
<keyword evidence="2" id="KW-1185">Reference proteome</keyword>
<name>A0A7Z2G2E2_9BURK</name>
<evidence type="ECO:0000313" key="1">
    <source>
        <dbReference type="EMBL" id="QGZ53846.1"/>
    </source>
</evidence>
<dbReference type="Proteomes" id="UP000434209">
    <property type="component" value="Chromosome 1"/>
</dbReference>
<dbReference type="KEGG" id="pacp:FAZ97_02370"/>
<dbReference type="AlphaFoldDB" id="A0A7Z2G2E2"/>
<organism evidence="1 2">
    <name type="scientific">Paraburkholderia acidiphila</name>
    <dbReference type="NCBI Taxonomy" id="2571747"/>
    <lineage>
        <taxon>Bacteria</taxon>
        <taxon>Pseudomonadati</taxon>
        <taxon>Pseudomonadota</taxon>
        <taxon>Betaproteobacteria</taxon>
        <taxon>Burkholderiales</taxon>
        <taxon>Burkholderiaceae</taxon>
        <taxon>Paraburkholderia</taxon>
    </lineage>
</organism>